<accession>A0ABV7B087</accession>
<protein>
    <submittedName>
        <fullName evidence="1">Uncharacterized protein</fullName>
    </submittedName>
</protein>
<dbReference type="Proteomes" id="UP001595457">
    <property type="component" value="Unassembled WGS sequence"/>
</dbReference>
<name>A0ABV7B087_9GAMM</name>
<sequence>MSLKISTGLANALLSSGSLKTALTGLHLFIYAGTEPASADAALPGDAVLLCDISGNGDGSGLAFAANAVGGTLEKDATQVWQGTVAAAGTATFCRFAKPTDTGAASTTDVRLQGDVGVAGKFLNLNSVALAKDAIQKVEYVALTQPLQ</sequence>
<organism evidence="1 2">
    <name type="scientific">Azotobacter bryophylli</name>
    <dbReference type="NCBI Taxonomy" id="1986537"/>
    <lineage>
        <taxon>Bacteria</taxon>
        <taxon>Pseudomonadati</taxon>
        <taxon>Pseudomonadota</taxon>
        <taxon>Gammaproteobacteria</taxon>
        <taxon>Pseudomonadales</taxon>
        <taxon>Pseudomonadaceae</taxon>
        <taxon>Azotobacter</taxon>
    </lineage>
</organism>
<dbReference type="EMBL" id="JBHRSJ010000035">
    <property type="protein sequence ID" value="MFC2974673.1"/>
    <property type="molecule type" value="Genomic_DNA"/>
</dbReference>
<dbReference type="RefSeq" id="WP_377816932.1">
    <property type="nucleotide sequence ID" value="NZ_JBHRSJ010000035.1"/>
</dbReference>
<gene>
    <name evidence="1" type="ORF">ACFOJE_20995</name>
</gene>
<evidence type="ECO:0000313" key="1">
    <source>
        <dbReference type="EMBL" id="MFC2974673.1"/>
    </source>
</evidence>
<reference evidence="2" key="1">
    <citation type="journal article" date="2019" name="Int. J. Syst. Evol. Microbiol.">
        <title>The Global Catalogue of Microorganisms (GCM) 10K type strain sequencing project: providing services to taxonomists for standard genome sequencing and annotation.</title>
        <authorList>
            <consortium name="The Broad Institute Genomics Platform"/>
            <consortium name="The Broad Institute Genome Sequencing Center for Infectious Disease"/>
            <person name="Wu L."/>
            <person name="Ma J."/>
        </authorList>
    </citation>
    <scope>NUCLEOTIDE SEQUENCE [LARGE SCALE GENOMIC DNA]</scope>
    <source>
        <strain evidence="2">KCTC 62195</strain>
    </source>
</reference>
<comment type="caution">
    <text evidence="1">The sequence shown here is derived from an EMBL/GenBank/DDBJ whole genome shotgun (WGS) entry which is preliminary data.</text>
</comment>
<keyword evidence="2" id="KW-1185">Reference proteome</keyword>
<evidence type="ECO:0000313" key="2">
    <source>
        <dbReference type="Proteomes" id="UP001595457"/>
    </source>
</evidence>
<proteinExistence type="predicted"/>